<sequence length="122" mass="13759">MESSVPSMQCCMASKGSFEELEASGFSEGLREGFCFFDDRRVQYVRGGQFIQFPYEFGTLGTVGIEKTRYVLDEFSFKLAYMSTGHRDLEERFDELMANATQSASSVSDPLKSKSEDKPWVG</sequence>
<evidence type="ECO:0000313" key="3">
    <source>
        <dbReference type="Proteomes" id="UP001054821"/>
    </source>
</evidence>
<organism evidence="2 3">
    <name type="scientific">Prunus dulcis</name>
    <name type="common">Almond</name>
    <name type="synonym">Amygdalus dulcis</name>
    <dbReference type="NCBI Taxonomy" id="3755"/>
    <lineage>
        <taxon>Eukaryota</taxon>
        <taxon>Viridiplantae</taxon>
        <taxon>Streptophyta</taxon>
        <taxon>Embryophyta</taxon>
        <taxon>Tracheophyta</taxon>
        <taxon>Spermatophyta</taxon>
        <taxon>Magnoliopsida</taxon>
        <taxon>eudicotyledons</taxon>
        <taxon>Gunneridae</taxon>
        <taxon>Pentapetalae</taxon>
        <taxon>rosids</taxon>
        <taxon>fabids</taxon>
        <taxon>Rosales</taxon>
        <taxon>Rosaceae</taxon>
        <taxon>Amygdaloideae</taxon>
        <taxon>Amygdaleae</taxon>
        <taxon>Prunus</taxon>
    </lineage>
</organism>
<feature type="compositionally biased region" description="Basic and acidic residues" evidence="1">
    <location>
        <begin position="111"/>
        <end position="122"/>
    </location>
</feature>
<dbReference type="Proteomes" id="UP001054821">
    <property type="component" value="Chromosome 1"/>
</dbReference>
<keyword evidence="3" id="KW-1185">Reference proteome</keyword>
<gene>
    <name evidence="2" type="ORF">L3X38_002948</name>
</gene>
<name>A0AAD4WZW5_PRUDU</name>
<proteinExistence type="predicted"/>
<comment type="caution">
    <text evidence="2">The sequence shown here is derived from an EMBL/GenBank/DDBJ whole genome shotgun (WGS) entry which is preliminary data.</text>
</comment>
<feature type="region of interest" description="Disordered" evidence="1">
    <location>
        <begin position="100"/>
        <end position="122"/>
    </location>
</feature>
<dbReference type="AlphaFoldDB" id="A0AAD4WZW5"/>
<reference evidence="2 3" key="1">
    <citation type="journal article" date="2022" name="G3 (Bethesda)">
        <title>Whole-genome sequence and methylome profiling of the almond [Prunus dulcis (Mill.) D.A. Webb] cultivar 'Nonpareil'.</title>
        <authorList>
            <person name="D'Amico-Willman K.M."/>
            <person name="Ouma W.Z."/>
            <person name="Meulia T."/>
            <person name="Sideli G.M."/>
            <person name="Gradziel T.M."/>
            <person name="Fresnedo-Ramirez J."/>
        </authorList>
    </citation>
    <scope>NUCLEOTIDE SEQUENCE [LARGE SCALE GENOMIC DNA]</scope>
    <source>
        <strain evidence="2">Clone GOH B32 T37-40</strain>
    </source>
</reference>
<evidence type="ECO:0000313" key="2">
    <source>
        <dbReference type="EMBL" id="KAI5350057.1"/>
    </source>
</evidence>
<accession>A0AAD4WZW5</accession>
<dbReference type="EMBL" id="JAJFAZ020000001">
    <property type="protein sequence ID" value="KAI5350057.1"/>
    <property type="molecule type" value="Genomic_DNA"/>
</dbReference>
<protein>
    <submittedName>
        <fullName evidence="2">Uncharacterized protein</fullName>
    </submittedName>
</protein>
<evidence type="ECO:0000256" key="1">
    <source>
        <dbReference type="SAM" id="MobiDB-lite"/>
    </source>
</evidence>